<protein>
    <submittedName>
        <fullName evidence="1">Uncharacterized protein</fullName>
    </submittedName>
</protein>
<gene>
    <name evidence="1" type="ORF">BD626DRAFT_408616</name>
</gene>
<organism evidence="1 2">
    <name type="scientific">Schizophyllum amplum</name>
    <dbReference type="NCBI Taxonomy" id="97359"/>
    <lineage>
        <taxon>Eukaryota</taxon>
        <taxon>Fungi</taxon>
        <taxon>Dikarya</taxon>
        <taxon>Basidiomycota</taxon>
        <taxon>Agaricomycotina</taxon>
        <taxon>Agaricomycetes</taxon>
        <taxon>Agaricomycetidae</taxon>
        <taxon>Agaricales</taxon>
        <taxon>Schizophyllaceae</taxon>
        <taxon>Schizophyllum</taxon>
    </lineage>
</organism>
<dbReference type="OrthoDB" id="2916406at2759"/>
<reference evidence="1 2" key="1">
    <citation type="journal article" date="2019" name="New Phytol.">
        <title>Comparative genomics reveals unique wood-decay strategies and fruiting body development in the Schizophyllaceae.</title>
        <authorList>
            <person name="Almasi E."/>
            <person name="Sahu N."/>
            <person name="Krizsan K."/>
            <person name="Balint B."/>
            <person name="Kovacs G.M."/>
            <person name="Kiss B."/>
            <person name="Cseklye J."/>
            <person name="Drula E."/>
            <person name="Henrissat B."/>
            <person name="Nagy I."/>
            <person name="Chovatia M."/>
            <person name="Adam C."/>
            <person name="LaButti K."/>
            <person name="Lipzen A."/>
            <person name="Riley R."/>
            <person name="Grigoriev I.V."/>
            <person name="Nagy L.G."/>
        </authorList>
    </citation>
    <scope>NUCLEOTIDE SEQUENCE [LARGE SCALE GENOMIC DNA]</scope>
    <source>
        <strain evidence="1 2">NL-1724</strain>
    </source>
</reference>
<sequence>MGMYQRPLPRSRTIYTKRFRALLFPCQKARPKAVEATYQGDRLHPERGRYVFASEEMDHRRLQPYIHDIVVSTTYRRERYTFRVFFKRHRHLPQNAAISALPGATVTFDGDVLVTSVGPICGIRNLNSAVQRRAARRTVCR</sequence>
<keyword evidence="2" id="KW-1185">Reference proteome</keyword>
<proteinExistence type="predicted"/>
<evidence type="ECO:0000313" key="1">
    <source>
        <dbReference type="EMBL" id="TRM59715.1"/>
    </source>
</evidence>
<name>A0A550C4J0_9AGAR</name>
<comment type="caution">
    <text evidence="1">The sequence shown here is derived from an EMBL/GenBank/DDBJ whole genome shotgun (WGS) entry which is preliminary data.</text>
</comment>
<accession>A0A550C4J0</accession>
<evidence type="ECO:0000313" key="2">
    <source>
        <dbReference type="Proteomes" id="UP000320762"/>
    </source>
</evidence>
<dbReference type="STRING" id="97359.A0A550C4J0"/>
<dbReference type="Proteomes" id="UP000320762">
    <property type="component" value="Unassembled WGS sequence"/>
</dbReference>
<dbReference type="EMBL" id="VDMD01000026">
    <property type="protein sequence ID" value="TRM59715.1"/>
    <property type="molecule type" value="Genomic_DNA"/>
</dbReference>
<dbReference type="AlphaFoldDB" id="A0A550C4J0"/>